<reference evidence="2" key="2">
    <citation type="journal article" date="2019" name="Mol. Plant Microbe Interact.">
        <title>Genome sequence resources for four phytopathogenic fungi from the Colletotrichum orbiculare species complex.</title>
        <authorList>
            <person name="Gan P."/>
            <person name="Tsushima A."/>
            <person name="Narusaka M."/>
            <person name="Narusaka Y."/>
            <person name="Takano Y."/>
            <person name="Kubo Y."/>
            <person name="Shirasu K."/>
        </authorList>
    </citation>
    <scope>GENOME REANNOTATION</scope>
    <source>
        <strain evidence="2">104-T / ATCC 96160 / CBS 514.97 / LARS 414 / MAFF 240422</strain>
    </source>
</reference>
<name>A0A484FL22_COLOR</name>
<dbReference type="Proteomes" id="UP000014480">
    <property type="component" value="Unassembled WGS sequence"/>
</dbReference>
<comment type="caution">
    <text evidence="1">The sequence shown here is derived from an EMBL/GenBank/DDBJ whole genome shotgun (WGS) entry which is preliminary data.</text>
</comment>
<protein>
    <submittedName>
        <fullName evidence="1">Uncharacterized protein</fullName>
    </submittedName>
</protein>
<proteinExistence type="predicted"/>
<keyword evidence="2" id="KW-1185">Reference proteome</keyword>
<dbReference type="EMBL" id="AMCV02000022">
    <property type="protein sequence ID" value="TDZ18742.1"/>
    <property type="molecule type" value="Genomic_DNA"/>
</dbReference>
<accession>A0A484FL22</accession>
<evidence type="ECO:0000313" key="1">
    <source>
        <dbReference type="EMBL" id="TDZ18742.1"/>
    </source>
</evidence>
<sequence length="75" mass="8217">MHVLAVWRAVQMTFGRFSDQPSTGAVGICIQQIATALQKAEQSRTKQSCQRQNELACFSGPRLSVPSSTVQIHIS</sequence>
<dbReference type="AlphaFoldDB" id="A0A484FL22"/>
<organism evidence="1 2">
    <name type="scientific">Colletotrichum orbiculare (strain 104-T / ATCC 96160 / CBS 514.97 / LARS 414 / MAFF 240422)</name>
    <name type="common">Cucumber anthracnose fungus</name>
    <name type="synonym">Colletotrichum lagenarium</name>
    <dbReference type="NCBI Taxonomy" id="1213857"/>
    <lineage>
        <taxon>Eukaryota</taxon>
        <taxon>Fungi</taxon>
        <taxon>Dikarya</taxon>
        <taxon>Ascomycota</taxon>
        <taxon>Pezizomycotina</taxon>
        <taxon>Sordariomycetes</taxon>
        <taxon>Hypocreomycetidae</taxon>
        <taxon>Glomerellales</taxon>
        <taxon>Glomerellaceae</taxon>
        <taxon>Colletotrichum</taxon>
        <taxon>Colletotrichum orbiculare species complex</taxon>
    </lineage>
</organism>
<evidence type="ECO:0000313" key="2">
    <source>
        <dbReference type="Proteomes" id="UP000014480"/>
    </source>
</evidence>
<gene>
    <name evidence="1" type="ORF">Cob_v008238</name>
</gene>
<reference evidence="2" key="1">
    <citation type="journal article" date="2013" name="New Phytol.">
        <title>Comparative genomic and transcriptomic analyses reveal the hemibiotrophic stage shift of Colletotrichum fungi.</title>
        <authorList>
            <person name="Gan P."/>
            <person name="Ikeda K."/>
            <person name="Irieda H."/>
            <person name="Narusaka M."/>
            <person name="O'Connell R.J."/>
            <person name="Narusaka Y."/>
            <person name="Takano Y."/>
            <person name="Kubo Y."/>
            <person name="Shirasu K."/>
        </authorList>
    </citation>
    <scope>NUCLEOTIDE SEQUENCE [LARGE SCALE GENOMIC DNA]</scope>
    <source>
        <strain evidence="2">104-T / ATCC 96160 / CBS 514.97 / LARS 414 / MAFF 240422</strain>
    </source>
</reference>